<dbReference type="GO" id="GO:0016747">
    <property type="term" value="F:acyltransferase activity, transferring groups other than amino-acyl groups"/>
    <property type="evidence" value="ECO:0007669"/>
    <property type="project" value="InterPro"/>
</dbReference>
<name>A0A547PB68_9SPHN</name>
<sequence length="190" mass="21384">MGDLVLETDRLVLRQIDESDAALHDRALNTPAVMGHLGGVIELHEIEAKHAKSMASFAREGFGFMMMIEKAGGEFCGGDLVGHCGIKRVDNRHAPNPGDHEIGWIIREDRWRRGYAFEAMTAVIEWGFTSLDAPRLVALTSRANTGSWMLMKKLGMTRREDLDFSDPSMPARDNPTIQYALEKEQWENQK</sequence>
<keyword evidence="2" id="KW-0808">Transferase</keyword>
<dbReference type="InterPro" id="IPR016181">
    <property type="entry name" value="Acyl_CoA_acyltransferase"/>
</dbReference>
<dbReference type="InterPro" id="IPR051531">
    <property type="entry name" value="N-acetyltransferase"/>
</dbReference>
<reference evidence="2 3" key="1">
    <citation type="submission" date="2019-06" db="EMBL/GenBank/DDBJ databases">
        <title>Erythrobacter insulae sp. nov., isolated from a tidal flat.</title>
        <authorList>
            <person name="Yoon J.-H."/>
        </authorList>
    </citation>
    <scope>NUCLEOTIDE SEQUENCE [LARGE SCALE GENOMIC DNA]</scope>
    <source>
        <strain evidence="2 3">JBTF-M21</strain>
    </source>
</reference>
<gene>
    <name evidence="2" type="ORF">FGU71_05620</name>
</gene>
<dbReference type="SUPFAM" id="SSF55729">
    <property type="entry name" value="Acyl-CoA N-acyltransferases (Nat)"/>
    <property type="match status" value="1"/>
</dbReference>
<feature type="domain" description="N-acetyltransferase" evidence="1">
    <location>
        <begin position="11"/>
        <end position="184"/>
    </location>
</feature>
<evidence type="ECO:0000259" key="1">
    <source>
        <dbReference type="PROSITE" id="PS51186"/>
    </source>
</evidence>
<evidence type="ECO:0000313" key="3">
    <source>
        <dbReference type="Proteomes" id="UP000316343"/>
    </source>
</evidence>
<evidence type="ECO:0000313" key="2">
    <source>
        <dbReference type="EMBL" id="TRD11382.1"/>
    </source>
</evidence>
<accession>A0A547PB68</accession>
<dbReference type="Pfam" id="PF13302">
    <property type="entry name" value="Acetyltransf_3"/>
    <property type="match status" value="1"/>
</dbReference>
<dbReference type="PANTHER" id="PTHR43792:SF1">
    <property type="entry name" value="N-ACETYLTRANSFERASE DOMAIN-CONTAINING PROTEIN"/>
    <property type="match status" value="1"/>
</dbReference>
<proteinExistence type="predicted"/>
<dbReference type="EMBL" id="VHJK01000001">
    <property type="protein sequence ID" value="TRD11382.1"/>
    <property type="molecule type" value="Genomic_DNA"/>
</dbReference>
<dbReference type="Proteomes" id="UP000316343">
    <property type="component" value="Unassembled WGS sequence"/>
</dbReference>
<dbReference type="OrthoDB" id="6293260at2"/>
<dbReference type="PANTHER" id="PTHR43792">
    <property type="entry name" value="GNAT FAMILY, PUTATIVE (AFU_ORTHOLOGUE AFUA_3G00765)-RELATED-RELATED"/>
    <property type="match status" value="1"/>
</dbReference>
<keyword evidence="3" id="KW-1185">Reference proteome</keyword>
<dbReference type="InterPro" id="IPR000182">
    <property type="entry name" value="GNAT_dom"/>
</dbReference>
<organism evidence="2 3">
    <name type="scientific">Erythrobacter insulae</name>
    <dbReference type="NCBI Taxonomy" id="2584124"/>
    <lineage>
        <taxon>Bacteria</taxon>
        <taxon>Pseudomonadati</taxon>
        <taxon>Pseudomonadota</taxon>
        <taxon>Alphaproteobacteria</taxon>
        <taxon>Sphingomonadales</taxon>
        <taxon>Erythrobacteraceae</taxon>
        <taxon>Erythrobacter/Porphyrobacter group</taxon>
        <taxon>Erythrobacter</taxon>
    </lineage>
</organism>
<dbReference type="Gene3D" id="3.40.630.30">
    <property type="match status" value="1"/>
</dbReference>
<protein>
    <submittedName>
        <fullName evidence="2">GNAT family N-acetyltransferase</fullName>
    </submittedName>
</protein>
<comment type="caution">
    <text evidence="2">The sequence shown here is derived from an EMBL/GenBank/DDBJ whole genome shotgun (WGS) entry which is preliminary data.</text>
</comment>
<dbReference type="PROSITE" id="PS51186">
    <property type="entry name" value="GNAT"/>
    <property type="match status" value="1"/>
</dbReference>
<dbReference type="AlphaFoldDB" id="A0A547PB68"/>